<dbReference type="Proteomes" id="UP000092382">
    <property type="component" value="Unassembled WGS sequence"/>
</dbReference>
<feature type="compositionally biased region" description="Polar residues" evidence="1">
    <location>
        <begin position="1"/>
        <end position="16"/>
    </location>
</feature>
<sequence>MTSQPKKNHSAAQSKRGQPVKIKGKHVISQPARNQGKSDGKPISVKPRLSRYSEQPPEIKVDREGKSYSVKPRSSRYSEQ</sequence>
<protein>
    <submittedName>
        <fullName evidence="2">Uncharacterized protein</fullName>
    </submittedName>
</protein>
<proteinExistence type="predicted"/>
<feature type="compositionally biased region" description="Basic and acidic residues" evidence="1">
    <location>
        <begin position="57"/>
        <end position="66"/>
    </location>
</feature>
<feature type="non-terminal residue" evidence="2">
    <location>
        <position position="80"/>
    </location>
</feature>
<dbReference type="EMBL" id="LJOY01000106">
    <property type="protein sequence ID" value="OBQ17999.1"/>
    <property type="molecule type" value="Genomic_DNA"/>
</dbReference>
<feature type="region of interest" description="Disordered" evidence="1">
    <location>
        <begin position="1"/>
        <end position="80"/>
    </location>
</feature>
<name>A0A1B7VHR2_APHFL</name>
<comment type="caution">
    <text evidence="2">The sequence shown here is derived from an EMBL/GenBank/DDBJ whole genome shotgun (WGS) entry which is preliminary data.</text>
</comment>
<organism evidence="2 3">
    <name type="scientific">Aphanizomenon flos-aquae LD13</name>
    <dbReference type="NCBI Taxonomy" id="1710894"/>
    <lineage>
        <taxon>Bacteria</taxon>
        <taxon>Bacillati</taxon>
        <taxon>Cyanobacteriota</taxon>
        <taxon>Cyanophyceae</taxon>
        <taxon>Nostocales</taxon>
        <taxon>Aphanizomenonaceae</taxon>
        <taxon>Aphanizomenon</taxon>
    </lineage>
</organism>
<evidence type="ECO:0000256" key="1">
    <source>
        <dbReference type="SAM" id="MobiDB-lite"/>
    </source>
</evidence>
<evidence type="ECO:0000313" key="3">
    <source>
        <dbReference type="Proteomes" id="UP000092382"/>
    </source>
</evidence>
<gene>
    <name evidence="2" type="ORF">AN481_18560</name>
</gene>
<reference evidence="2 3" key="1">
    <citation type="submission" date="2015-09" db="EMBL/GenBank/DDBJ databases">
        <title>Whole genome shotgun sequence assembly of Aphanizomenon flos-aquae UKL13.</title>
        <authorList>
            <person name="Driscoll C."/>
        </authorList>
    </citation>
    <scope>NUCLEOTIDE SEQUENCE [LARGE SCALE GENOMIC DNA]</scope>
    <source>
        <strain evidence="2">MDT13</strain>
    </source>
</reference>
<dbReference type="AlphaFoldDB" id="A0A1B7VHR2"/>
<dbReference type="STRING" id="1803587.GCA_001593825_01227"/>
<evidence type="ECO:0000313" key="2">
    <source>
        <dbReference type="EMBL" id="OBQ17999.1"/>
    </source>
</evidence>
<accession>A0A1B7VHR2</accession>